<dbReference type="PANTHER" id="PTHR46928">
    <property type="entry name" value="MESENCHYME-SPECIFIC CELL SURFACE GLYCOPROTEIN"/>
    <property type="match status" value="1"/>
</dbReference>
<gene>
    <name evidence="2" type="ORF">ElyMa_000462800</name>
</gene>
<sequence length="144" mass="15887">MGMGSILLVATLAVLALLPSTSMGDVELTHISTAYLPPWGGKKPALFSNAVEQIAYDPNRKLIYVAGERILHVLNATNPADLALEVSLDQHHDDFTDIDLCGGRIFLTARNITDPPNSYLRIYESYDMERQDPLELVLETEGMT</sequence>
<proteinExistence type="predicted"/>
<dbReference type="Proteomes" id="UP000762676">
    <property type="component" value="Unassembled WGS sequence"/>
</dbReference>
<dbReference type="AlphaFoldDB" id="A0AAV4FSG2"/>
<protein>
    <submittedName>
        <fullName evidence="2">Mesenchyme-specific cell surface glycoprotein</fullName>
    </submittedName>
</protein>
<dbReference type="PANTHER" id="PTHR46928:SF1">
    <property type="entry name" value="MESENCHYME-SPECIFIC CELL SURFACE GLYCOPROTEIN"/>
    <property type="match status" value="1"/>
</dbReference>
<keyword evidence="1" id="KW-0732">Signal</keyword>
<feature type="signal peptide" evidence="1">
    <location>
        <begin position="1"/>
        <end position="24"/>
    </location>
</feature>
<organism evidence="2 3">
    <name type="scientific">Elysia marginata</name>
    <dbReference type="NCBI Taxonomy" id="1093978"/>
    <lineage>
        <taxon>Eukaryota</taxon>
        <taxon>Metazoa</taxon>
        <taxon>Spiralia</taxon>
        <taxon>Lophotrochozoa</taxon>
        <taxon>Mollusca</taxon>
        <taxon>Gastropoda</taxon>
        <taxon>Heterobranchia</taxon>
        <taxon>Euthyneura</taxon>
        <taxon>Panpulmonata</taxon>
        <taxon>Sacoglossa</taxon>
        <taxon>Placobranchoidea</taxon>
        <taxon>Plakobranchidae</taxon>
        <taxon>Elysia</taxon>
    </lineage>
</organism>
<evidence type="ECO:0000313" key="3">
    <source>
        <dbReference type="Proteomes" id="UP000762676"/>
    </source>
</evidence>
<keyword evidence="3" id="KW-1185">Reference proteome</keyword>
<reference evidence="2 3" key="1">
    <citation type="journal article" date="2021" name="Elife">
        <title>Chloroplast acquisition without the gene transfer in kleptoplastic sea slugs, Plakobranchus ocellatus.</title>
        <authorList>
            <person name="Maeda T."/>
            <person name="Takahashi S."/>
            <person name="Yoshida T."/>
            <person name="Shimamura S."/>
            <person name="Takaki Y."/>
            <person name="Nagai Y."/>
            <person name="Toyoda A."/>
            <person name="Suzuki Y."/>
            <person name="Arimoto A."/>
            <person name="Ishii H."/>
            <person name="Satoh N."/>
            <person name="Nishiyama T."/>
            <person name="Hasebe M."/>
            <person name="Maruyama T."/>
            <person name="Minagawa J."/>
            <person name="Obokata J."/>
            <person name="Shigenobu S."/>
        </authorList>
    </citation>
    <scope>NUCLEOTIDE SEQUENCE [LARGE SCALE GENOMIC DNA]</scope>
</reference>
<accession>A0AAV4FSG2</accession>
<comment type="caution">
    <text evidence="2">The sequence shown here is derived from an EMBL/GenBank/DDBJ whole genome shotgun (WGS) entry which is preliminary data.</text>
</comment>
<dbReference type="InterPro" id="IPR052956">
    <property type="entry name" value="Mesenchyme-surface_protein"/>
</dbReference>
<name>A0AAV4FSG2_9GAST</name>
<evidence type="ECO:0000256" key="1">
    <source>
        <dbReference type="SAM" id="SignalP"/>
    </source>
</evidence>
<feature type="chain" id="PRO_5043371632" evidence="1">
    <location>
        <begin position="25"/>
        <end position="144"/>
    </location>
</feature>
<dbReference type="EMBL" id="BMAT01000906">
    <property type="protein sequence ID" value="GFR75705.1"/>
    <property type="molecule type" value="Genomic_DNA"/>
</dbReference>
<evidence type="ECO:0000313" key="2">
    <source>
        <dbReference type="EMBL" id="GFR75705.1"/>
    </source>
</evidence>